<evidence type="ECO:0000313" key="3">
    <source>
        <dbReference type="Proteomes" id="UP000295781"/>
    </source>
</evidence>
<dbReference type="Pfam" id="PF24793">
    <property type="entry name" value="GINT1_N"/>
    <property type="match status" value="1"/>
</dbReference>
<proteinExistence type="predicted"/>
<name>A0A4P2QBG0_SORCE</name>
<feature type="domain" description="Glucosamine inositolphosphorylceramide transferase 1 N-terminal" evidence="1">
    <location>
        <begin position="273"/>
        <end position="481"/>
    </location>
</feature>
<gene>
    <name evidence="2" type="ORF">SOCEGT47_072060</name>
</gene>
<dbReference type="SUPFAM" id="SSF75005">
    <property type="entry name" value="Arabinanase/levansucrase/invertase"/>
    <property type="match status" value="1"/>
</dbReference>
<dbReference type="Proteomes" id="UP000295781">
    <property type="component" value="Chromosome"/>
</dbReference>
<evidence type="ECO:0000313" key="2">
    <source>
        <dbReference type="EMBL" id="AUX26636.1"/>
    </source>
</evidence>
<dbReference type="Gene3D" id="2.115.10.20">
    <property type="entry name" value="Glycosyl hydrolase domain, family 43"/>
    <property type="match status" value="1"/>
</dbReference>
<evidence type="ECO:0000259" key="1">
    <source>
        <dbReference type="Pfam" id="PF24793"/>
    </source>
</evidence>
<dbReference type="AlphaFoldDB" id="A0A4P2QBG0"/>
<organism evidence="2 3">
    <name type="scientific">Sorangium cellulosum</name>
    <name type="common">Polyangium cellulosum</name>
    <dbReference type="NCBI Taxonomy" id="56"/>
    <lineage>
        <taxon>Bacteria</taxon>
        <taxon>Pseudomonadati</taxon>
        <taxon>Myxococcota</taxon>
        <taxon>Polyangia</taxon>
        <taxon>Polyangiales</taxon>
        <taxon>Polyangiaceae</taxon>
        <taxon>Sorangium</taxon>
    </lineage>
</organism>
<dbReference type="EMBL" id="CP012670">
    <property type="protein sequence ID" value="AUX26636.1"/>
    <property type="molecule type" value="Genomic_DNA"/>
</dbReference>
<dbReference type="InterPro" id="IPR056442">
    <property type="entry name" value="GINT1_N"/>
</dbReference>
<dbReference type="RefSeq" id="WP_129354365.1">
    <property type="nucleotide sequence ID" value="NZ_CP012670.1"/>
</dbReference>
<reference evidence="2 3" key="1">
    <citation type="submission" date="2015-09" db="EMBL/GenBank/DDBJ databases">
        <title>Sorangium comparison.</title>
        <authorList>
            <person name="Zaburannyi N."/>
            <person name="Bunk B."/>
            <person name="Overmann J."/>
            <person name="Mueller R."/>
        </authorList>
    </citation>
    <scope>NUCLEOTIDE SEQUENCE [LARGE SCALE GENOMIC DNA]</scope>
    <source>
        <strain evidence="2 3">So ceGT47</strain>
    </source>
</reference>
<accession>A0A4P2QBG0</accession>
<dbReference type="InterPro" id="IPR023296">
    <property type="entry name" value="Glyco_hydro_beta-prop_sf"/>
</dbReference>
<protein>
    <recommendedName>
        <fullName evidence="1">Glucosamine inositolphosphorylceramide transferase 1 N-terminal domain-containing protein</fullName>
    </recommendedName>
</protein>
<dbReference type="OrthoDB" id="3771157at2"/>
<sequence>MDSTGLRFGVACAGDALKAWQARAIEELRRVGARPALVVRCPAPPASAAPPLFQAYRRAAVGAERAVDLAAVLPDAPRIPLADGARAAAELDFLLVLGAAGLDGALLRAPRHGAWTFRHDAQDASSGRPPGFWEVLTRAPVTEVVLQRLGAAPGAAAPLKRGFFKTVLTYPANVARSCDGSAAWPAQVCADIARGAAGYLEAPPAAEPPPAEGAPTRRDVARLLARTAENRAAFMARRVFLQEEWCIGVVDAPIHSFLGQPSARPKVRWLAEGGPDEFFADPFGVADGDRLSILCEYLDMQLGRGVLVGLTLDGDRVSPARPVADLDPGVHASYPYLFRHGGEIYCVPETRMTGKLSLYRADPFPERWVHAATLLDDFDYSDATLVHHGGRFWLWAADVPYSGDSTSLFLYHAPDLLGPWAPHPANPVKVDVGSARPGGTPFVVDGQLYRPAQDCSRTYGGRIVILRVNRLTPTEYEEEVVAAVEPDPGGPFPEGLHTLSAAGERTLVDGKRTRRVTAQDIRRKVLKIAGRMGLGRPSG</sequence>